<evidence type="ECO:0000256" key="3">
    <source>
        <dbReference type="ARBA" id="ARBA00022729"/>
    </source>
</evidence>
<evidence type="ECO:0000259" key="6">
    <source>
        <dbReference type="Pfam" id="PF07980"/>
    </source>
</evidence>
<keyword evidence="5" id="KW-0998">Cell outer membrane</keyword>
<dbReference type="InterPro" id="IPR033985">
    <property type="entry name" value="SusD-like_N"/>
</dbReference>
<comment type="caution">
    <text evidence="8">The sequence shown here is derived from an EMBL/GenBank/DDBJ whole genome shotgun (WGS) entry which is preliminary data.</text>
</comment>
<evidence type="ECO:0000256" key="1">
    <source>
        <dbReference type="ARBA" id="ARBA00004442"/>
    </source>
</evidence>
<reference evidence="8" key="1">
    <citation type="submission" date="2020-10" db="EMBL/GenBank/DDBJ databases">
        <authorList>
            <person name="Lu T."/>
            <person name="Wang Q."/>
            <person name="Han X."/>
        </authorList>
    </citation>
    <scope>NUCLEOTIDE SEQUENCE</scope>
    <source>
        <strain evidence="8">WQ 366</strain>
    </source>
</reference>
<sequence>MKRKQKIFITTMLLAMLIFQSCEKYLDVPYDNRLEIKNDQDLGALVKDSYPTKMDMFTDMLTDSYFIYPSLMQSAWRPLYTPMYLFDDEYEANLGYPSPATAYTHFYNSIYDANYAIENASSVEGNGIAKDVVVAEALLVRAYSYFVLTNLFGKHYNTSTYDKDLSVPLVTEVNKENRPVFSRGTVKEAYDLIEADLLKAISTYEKHPSYAPTNPYQFTIQAAYAFACRFNLYKGDYQKTIDYANKTFTATGLVLRNIPKDIELLTKFGWAYFLNQMNDPSTHPNLIMTAQSNYIHYPTGNNWGGFFVSRDLVTKITSSDRRRTYLNNAGTVIDNANYVAKNHTSWGTSRYIMFGTEEVLLSRAEAYLRLSTPNKAAAITDINLFKSTRYSTNAAVPTSATDAQVLEEVLLQRQIEFLAEGLRWYDVKRLGLPVEHKLDINSSKVDARLEPNDPRTALQIPLNARIGNPILETQLNPR</sequence>
<dbReference type="Pfam" id="PF07980">
    <property type="entry name" value="SusD_RagB"/>
    <property type="match status" value="1"/>
</dbReference>
<organism evidence="8 9">
    <name type="scientific">Sphingobacterium bovistauri</name>
    <dbReference type="NCBI Taxonomy" id="2781959"/>
    <lineage>
        <taxon>Bacteria</taxon>
        <taxon>Pseudomonadati</taxon>
        <taxon>Bacteroidota</taxon>
        <taxon>Sphingobacteriia</taxon>
        <taxon>Sphingobacteriales</taxon>
        <taxon>Sphingobacteriaceae</taxon>
        <taxon>Sphingobacterium</taxon>
    </lineage>
</organism>
<dbReference type="PROSITE" id="PS51257">
    <property type="entry name" value="PROKAR_LIPOPROTEIN"/>
    <property type="match status" value="1"/>
</dbReference>
<evidence type="ECO:0000313" key="8">
    <source>
        <dbReference type="EMBL" id="MCA5004299.1"/>
    </source>
</evidence>
<gene>
    <name evidence="8" type="ORF">IPZ78_03900</name>
</gene>
<dbReference type="InterPro" id="IPR012944">
    <property type="entry name" value="SusD_RagB_dom"/>
</dbReference>
<keyword evidence="3" id="KW-0732">Signal</keyword>
<dbReference type="InterPro" id="IPR011990">
    <property type="entry name" value="TPR-like_helical_dom_sf"/>
</dbReference>
<dbReference type="SUPFAM" id="SSF48452">
    <property type="entry name" value="TPR-like"/>
    <property type="match status" value="1"/>
</dbReference>
<feature type="domain" description="RagB/SusD" evidence="6">
    <location>
        <begin position="317"/>
        <end position="431"/>
    </location>
</feature>
<dbReference type="RefSeq" id="WP_225551624.1">
    <property type="nucleotide sequence ID" value="NZ_JADEYP010000004.1"/>
</dbReference>
<evidence type="ECO:0000256" key="2">
    <source>
        <dbReference type="ARBA" id="ARBA00006275"/>
    </source>
</evidence>
<dbReference type="Pfam" id="PF14322">
    <property type="entry name" value="SusD-like_3"/>
    <property type="match status" value="1"/>
</dbReference>
<comment type="subcellular location">
    <subcellularLocation>
        <location evidence="1">Cell outer membrane</location>
    </subcellularLocation>
</comment>
<proteinExistence type="inferred from homology"/>
<dbReference type="Gene3D" id="1.25.40.390">
    <property type="match status" value="1"/>
</dbReference>
<evidence type="ECO:0000313" key="9">
    <source>
        <dbReference type="Proteomes" id="UP001165302"/>
    </source>
</evidence>
<evidence type="ECO:0000256" key="5">
    <source>
        <dbReference type="ARBA" id="ARBA00023237"/>
    </source>
</evidence>
<keyword evidence="9" id="KW-1185">Reference proteome</keyword>
<dbReference type="Proteomes" id="UP001165302">
    <property type="component" value="Unassembled WGS sequence"/>
</dbReference>
<protein>
    <submittedName>
        <fullName evidence="8">RagB/SusD family nutrient uptake outer membrane protein</fullName>
    </submittedName>
</protein>
<comment type="similarity">
    <text evidence="2">Belongs to the SusD family.</text>
</comment>
<accession>A0ABS7Z5S7</accession>
<evidence type="ECO:0000259" key="7">
    <source>
        <dbReference type="Pfam" id="PF14322"/>
    </source>
</evidence>
<name>A0ABS7Z5S7_9SPHI</name>
<feature type="domain" description="SusD-like N-terminal" evidence="7">
    <location>
        <begin position="74"/>
        <end position="232"/>
    </location>
</feature>
<dbReference type="EMBL" id="JADEYP010000004">
    <property type="protein sequence ID" value="MCA5004299.1"/>
    <property type="molecule type" value="Genomic_DNA"/>
</dbReference>
<keyword evidence="4" id="KW-0472">Membrane</keyword>
<evidence type="ECO:0000256" key="4">
    <source>
        <dbReference type="ARBA" id="ARBA00023136"/>
    </source>
</evidence>